<name>A0A936YQZ3_9HYPH</name>
<sequence>MAWLALLSPAVAAATECRQENAVYGDAAAAYELAFSAVDPDSSASSHRFTVKVLKTNLALDGHVMASEPVNRTNGILFNNCPEGDVTGEDIAACTVWEGVIYGHRNGKIDLLPGQGAEAAPEILLAGLGPSLQASSAWGEKKATVVPWDVFSLKGCGK</sequence>
<dbReference type="EMBL" id="JAEQNC010000011">
    <property type="protein sequence ID" value="MBL0374073.1"/>
    <property type="molecule type" value="Genomic_DNA"/>
</dbReference>
<keyword evidence="2" id="KW-1185">Reference proteome</keyword>
<dbReference type="Proteomes" id="UP000633219">
    <property type="component" value="Unassembled WGS sequence"/>
</dbReference>
<evidence type="ECO:0000313" key="2">
    <source>
        <dbReference type="Proteomes" id="UP000633219"/>
    </source>
</evidence>
<dbReference type="RefSeq" id="WP_201661721.1">
    <property type="nucleotide sequence ID" value="NZ_JAEQNC010000011.1"/>
</dbReference>
<evidence type="ECO:0000313" key="1">
    <source>
        <dbReference type="EMBL" id="MBL0374073.1"/>
    </source>
</evidence>
<gene>
    <name evidence="1" type="ORF">JJB09_18790</name>
</gene>
<organism evidence="1 2">
    <name type="scientific">Rhizobium setariae</name>
    <dbReference type="NCBI Taxonomy" id="2801340"/>
    <lineage>
        <taxon>Bacteria</taxon>
        <taxon>Pseudomonadati</taxon>
        <taxon>Pseudomonadota</taxon>
        <taxon>Alphaproteobacteria</taxon>
        <taxon>Hyphomicrobiales</taxon>
        <taxon>Rhizobiaceae</taxon>
        <taxon>Rhizobium/Agrobacterium group</taxon>
        <taxon>Rhizobium</taxon>
    </lineage>
</organism>
<proteinExistence type="predicted"/>
<dbReference type="AlphaFoldDB" id="A0A936YQZ3"/>
<reference evidence="1" key="1">
    <citation type="submission" date="2021-01" db="EMBL/GenBank/DDBJ databases">
        <title>Rhizobium sp. strain KVB221 16S ribosomal RNA gene Genome sequencing and assembly.</title>
        <authorList>
            <person name="Kang M."/>
        </authorList>
    </citation>
    <scope>NUCLEOTIDE SEQUENCE</scope>
    <source>
        <strain evidence="1">KVB221</strain>
    </source>
</reference>
<protein>
    <submittedName>
        <fullName evidence="1">Uncharacterized protein</fullName>
    </submittedName>
</protein>
<comment type="caution">
    <text evidence="1">The sequence shown here is derived from an EMBL/GenBank/DDBJ whole genome shotgun (WGS) entry which is preliminary data.</text>
</comment>
<accession>A0A936YQZ3</accession>